<comment type="similarity">
    <text evidence="1">Belongs to the peptidase S33 family.</text>
</comment>
<accession>A0A8T9AUB2</accession>
<evidence type="ECO:0000313" key="7">
    <source>
        <dbReference type="Proteomes" id="UP000235507"/>
    </source>
</evidence>
<sequence>MNRREFAKSLIAAAPLGGLADRSAFSRENTTMAKPKPFKIAISDDQLADLKVRLSHTRWPDEPTGAGWMTGTNLDYMKKLTDYWLQDYDWRKAEAGLNALPNYKVDIEGIDLHFVHQPSRKKGATAILLLHGWPDSFYRYHKVVDVLAEDFHVVVPSIPGTGFSGRTALPVDKVADIFAQLMNDVLGYGRFIVAGGDLGSVIAMSLAQRHPDKLIGSHLTDVGYPDQTTDFGALGGPEQVYAGAIQQWFFMHGAFNLVQATKPQSLAFAMNDSPVGLAAWIMSFMAGMGVGDEADARFGRDALLTNIMIYWLTETAASSFRIYNQNAMQPPTIKGKNTGVPVAVATEAPIPGGVRLPSEWADRQTSGNIVQFHDMEKAGHFAAWEDPAFYVEDIKQFATRLTK</sequence>
<evidence type="ECO:0000256" key="4">
    <source>
        <dbReference type="PIRSR" id="PIRSR001112-1"/>
    </source>
</evidence>
<dbReference type="GO" id="GO:0004301">
    <property type="term" value="F:epoxide hydrolase activity"/>
    <property type="evidence" value="ECO:0007669"/>
    <property type="project" value="TreeGrafter"/>
</dbReference>
<evidence type="ECO:0000256" key="3">
    <source>
        <dbReference type="ARBA" id="ARBA00022801"/>
    </source>
</evidence>
<feature type="active site" description="Nucleophile" evidence="4">
    <location>
        <position position="197"/>
    </location>
</feature>
<comment type="caution">
    <text evidence="6">The sequence shown here is derived from an EMBL/GenBank/DDBJ whole genome shotgun (WGS) entry which is preliminary data.</text>
</comment>
<dbReference type="Proteomes" id="UP000235507">
    <property type="component" value="Unassembled WGS sequence"/>
</dbReference>
<dbReference type="RefSeq" id="WP_143974602.1">
    <property type="nucleotide sequence ID" value="NZ_PNOT02000143.1"/>
</dbReference>
<evidence type="ECO:0000259" key="5">
    <source>
        <dbReference type="Pfam" id="PF06441"/>
    </source>
</evidence>
<keyword evidence="2" id="KW-0058">Aromatic hydrocarbons catabolism</keyword>
<dbReference type="Pfam" id="PF06441">
    <property type="entry name" value="EHN"/>
    <property type="match status" value="1"/>
</dbReference>
<evidence type="ECO:0000256" key="1">
    <source>
        <dbReference type="ARBA" id="ARBA00010088"/>
    </source>
</evidence>
<dbReference type="SUPFAM" id="SSF53474">
    <property type="entry name" value="alpha/beta-Hydrolases"/>
    <property type="match status" value="1"/>
</dbReference>
<feature type="domain" description="Epoxide hydrolase N-terminal" evidence="5">
    <location>
        <begin position="35"/>
        <end position="139"/>
    </location>
</feature>
<dbReference type="Gene3D" id="3.40.50.1820">
    <property type="entry name" value="alpha/beta hydrolase"/>
    <property type="match status" value="1"/>
</dbReference>
<gene>
    <name evidence="6" type="ORF">C1D09_012345</name>
</gene>
<evidence type="ECO:0000256" key="2">
    <source>
        <dbReference type="ARBA" id="ARBA00022797"/>
    </source>
</evidence>
<reference evidence="6" key="1">
    <citation type="submission" date="2019-07" db="EMBL/GenBank/DDBJ databases">
        <title>Mesorhizobum intechiensis sp. nov. isolated from nodules of Lotus tenuis growing in lowlands of the Flooding Pampa, Argentina.</title>
        <authorList>
            <person name="Estrella M.J."/>
            <person name="Torres Tejerizo G.A."/>
            <person name="Cumpa Velazquez L.M."/>
            <person name="Fontana F."/>
            <person name="Hansen L."/>
            <person name="Pistorio M."/>
            <person name="Sannazzaro A.I."/>
        </authorList>
    </citation>
    <scope>NUCLEOTIDE SEQUENCE</scope>
    <source>
        <strain evidence="6">BD68</strain>
    </source>
</reference>
<dbReference type="EMBL" id="PNOT02000143">
    <property type="protein sequence ID" value="TSE11838.1"/>
    <property type="molecule type" value="Genomic_DNA"/>
</dbReference>
<protein>
    <submittedName>
        <fullName evidence="6">Epoxide hydrolase</fullName>
    </submittedName>
</protein>
<dbReference type="OrthoDB" id="27092at2"/>
<dbReference type="GO" id="GO:0097176">
    <property type="term" value="P:epoxide metabolic process"/>
    <property type="evidence" value="ECO:0007669"/>
    <property type="project" value="TreeGrafter"/>
</dbReference>
<feature type="active site" description="Proton acceptor" evidence="4">
    <location>
        <position position="380"/>
    </location>
</feature>
<feature type="active site" description="Proton donor" evidence="4">
    <location>
        <position position="323"/>
    </location>
</feature>
<dbReference type="PANTHER" id="PTHR21661">
    <property type="entry name" value="EPOXIDE HYDROLASE 1-RELATED"/>
    <property type="match status" value="1"/>
</dbReference>
<dbReference type="InterPro" id="IPR016292">
    <property type="entry name" value="Epoxide_hydrolase"/>
</dbReference>
<dbReference type="PIRSF" id="PIRSF001112">
    <property type="entry name" value="Epoxide_hydrolase"/>
    <property type="match status" value="1"/>
</dbReference>
<keyword evidence="3 6" id="KW-0378">Hydrolase</keyword>
<dbReference type="InterPro" id="IPR010497">
    <property type="entry name" value="Epoxide_hydro_N"/>
</dbReference>
<name>A0A8T9AUB2_9HYPH</name>
<proteinExistence type="inferred from homology"/>
<dbReference type="PANTHER" id="PTHR21661:SF35">
    <property type="entry name" value="EPOXIDE HYDROLASE"/>
    <property type="match status" value="1"/>
</dbReference>
<dbReference type="AlphaFoldDB" id="A0A8T9AUB2"/>
<evidence type="ECO:0000313" key="6">
    <source>
        <dbReference type="EMBL" id="TSE11838.1"/>
    </source>
</evidence>
<organism evidence="6 7">
    <name type="scientific">Mesorhizobium intechi</name>
    <dbReference type="NCBI Taxonomy" id="537601"/>
    <lineage>
        <taxon>Bacteria</taxon>
        <taxon>Pseudomonadati</taxon>
        <taxon>Pseudomonadota</taxon>
        <taxon>Alphaproteobacteria</taxon>
        <taxon>Hyphomicrobiales</taxon>
        <taxon>Phyllobacteriaceae</taxon>
        <taxon>Mesorhizobium</taxon>
    </lineage>
</organism>
<keyword evidence="7" id="KW-1185">Reference proteome</keyword>
<dbReference type="InterPro" id="IPR029058">
    <property type="entry name" value="AB_hydrolase_fold"/>
</dbReference>